<dbReference type="EMBL" id="GG704914">
    <property type="protein sequence ID" value="EAS33840.2"/>
    <property type="molecule type" value="Genomic_DNA"/>
</dbReference>
<dbReference type="Gene3D" id="3.30.465.10">
    <property type="match status" value="1"/>
</dbReference>
<dbReference type="SUPFAM" id="SSF55103">
    <property type="entry name" value="FAD-linked oxidases, C-terminal domain"/>
    <property type="match status" value="1"/>
</dbReference>
<feature type="region of interest" description="Disordered" evidence="5">
    <location>
        <begin position="605"/>
        <end position="631"/>
    </location>
</feature>
<evidence type="ECO:0000313" key="7">
    <source>
        <dbReference type="EMBL" id="EAS33840.2"/>
    </source>
</evidence>
<dbReference type="PANTHER" id="PTHR11748">
    <property type="entry name" value="D-LACTATE DEHYDROGENASE"/>
    <property type="match status" value="1"/>
</dbReference>
<dbReference type="GO" id="GO:0005739">
    <property type="term" value="C:mitochondrion"/>
    <property type="evidence" value="ECO:0007669"/>
    <property type="project" value="TreeGrafter"/>
</dbReference>
<keyword evidence="4" id="KW-0560">Oxidoreductase</keyword>
<dbReference type="InterPro" id="IPR006094">
    <property type="entry name" value="Oxid_FAD_bind_N"/>
</dbReference>
<dbReference type="InterPro" id="IPR016167">
    <property type="entry name" value="FAD-bd_PCMH_sub1"/>
</dbReference>
<evidence type="ECO:0000313" key="8">
    <source>
        <dbReference type="Proteomes" id="UP000001261"/>
    </source>
</evidence>
<dbReference type="RefSeq" id="XP_001245423.2">
    <property type="nucleotide sequence ID" value="XM_001245422.2"/>
</dbReference>
<dbReference type="SUPFAM" id="SSF56176">
    <property type="entry name" value="FAD-binding/transporter-associated domain-like"/>
    <property type="match status" value="1"/>
</dbReference>
<keyword evidence="2" id="KW-0285">Flavoprotein</keyword>
<keyword evidence="8" id="KW-1185">Reference proteome</keyword>
<dbReference type="AlphaFoldDB" id="A0A0E1RZ21"/>
<dbReference type="InterPro" id="IPR016169">
    <property type="entry name" value="FAD-bd_PCMH_sub2"/>
</dbReference>
<proteinExistence type="predicted"/>
<evidence type="ECO:0000256" key="2">
    <source>
        <dbReference type="ARBA" id="ARBA00022630"/>
    </source>
</evidence>
<dbReference type="InterPro" id="IPR016166">
    <property type="entry name" value="FAD-bd_PCMH"/>
</dbReference>
<dbReference type="InterPro" id="IPR016171">
    <property type="entry name" value="Vanillyl_alc_oxidase_C-sub2"/>
</dbReference>
<dbReference type="Proteomes" id="UP000001261">
    <property type="component" value="Unassembled WGS sequence"/>
</dbReference>
<reference evidence="8" key="1">
    <citation type="journal article" date="2009" name="Genome Res.">
        <title>Comparative genomic analyses of the human fungal pathogens Coccidioides and their relatives.</title>
        <authorList>
            <person name="Sharpton T.J."/>
            <person name="Stajich J.E."/>
            <person name="Rounsley S.D."/>
            <person name="Gardner M.J."/>
            <person name="Wortman J.R."/>
            <person name="Jordar V.S."/>
            <person name="Maiti R."/>
            <person name="Kodira C.D."/>
            <person name="Neafsey D.E."/>
            <person name="Zeng Q."/>
            <person name="Hung C.-Y."/>
            <person name="McMahan C."/>
            <person name="Muszewska A."/>
            <person name="Grynberg M."/>
            <person name="Mandel M.A."/>
            <person name="Kellner E.M."/>
            <person name="Barker B.M."/>
            <person name="Galgiani J.N."/>
            <person name="Orbach M.J."/>
            <person name="Kirkland T.N."/>
            <person name="Cole G.T."/>
            <person name="Henn M.R."/>
            <person name="Birren B.W."/>
            <person name="Taylor J.W."/>
        </authorList>
    </citation>
    <scope>NUCLEOTIDE SEQUENCE [LARGE SCALE GENOMIC DNA]</scope>
    <source>
        <strain evidence="8">RS</strain>
    </source>
</reference>
<dbReference type="Gene3D" id="3.30.43.10">
    <property type="entry name" value="Uridine Diphospho-n-acetylenolpyruvylglucosamine Reductase, domain 2"/>
    <property type="match status" value="1"/>
</dbReference>
<comment type="cofactor">
    <cofactor evidence="1">
        <name>FAD</name>
        <dbReference type="ChEBI" id="CHEBI:57692"/>
    </cofactor>
</comment>
<keyword evidence="3" id="KW-0274">FAD</keyword>
<name>A0A0E1RZ21_COCIM</name>
<dbReference type="GO" id="GO:1903457">
    <property type="term" value="P:lactate catabolic process"/>
    <property type="evidence" value="ECO:0007669"/>
    <property type="project" value="TreeGrafter"/>
</dbReference>
<dbReference type="KEGG" id="cim:CIMG_04864"/>
<dbReference type="InterPro" id="IPR004113">
    <property type="entry name" value="FAD-bd_oxidored_4_C"/>
</dbReference>
<dbReference type="GO" id="GO:0008720">
    <property type="term" value="F:D-lactate dehydrogenase (NAD+) activity"/>
    <property type="evidence" value="ECO:0007669"/>
    <property type="project" value="TreeGrafter"/>
</dbReference>
<feature type="domain" description="FAD-binding PCMH-type" evidence="6">
    <location>
        <begin position="89"/>
        <end position="275"/>
    </location>
</feature>
<evidence type="ECO:0000259" key="6">
    <source>
        <dbReference type="PROSITE" id="PS51387"/>
    </source>
</evidence>
<evidence type="ECO:0000256" key="5">
    <source>
        <dbReference type="SAM" id="MobiDB-lite"/>
    </source>
</evidence>
<evidence type="ECO:0000256" key="1">
    <source>
        <dbReference type="ARBA" id="ARBA00001974"/>
    </source>
</evidence>
<reference evidence="8" key="2">
    <citation type="journal article" date="2010" name="Genome Res.">
        <title>Population genomic sequencing of Coccidioides fungi reveals recent hybridization and transposon control.</title>
        <authorList>
            <person name="Neafsey D.E."/>
            <person name="Barker B.M."/>
            <person name="Sharpton T.J."/>
            <person name="Stajich J.E."/>
            <person name="Park D.J."/>
            <person name="Whiston E."/>
            <person name="Hung C.-Y."/>
            <person name="McMahan C."/>
            <person name="White J."/>
            <person name="Sykes S."/>
            <person name="Heiman D."/>
            <person name="Young S."/>
            <person name="Zeng Q."/>
            <person name="Abouelleil A."/>
            <person name="Aftuck L."/>
            <person name="Bessette D."/>
            <person name="Brown A."/>
            <person name="FitzGerald M."/>
            <person name="Lui A."/>
            <person name="Macdonald J.P."/>
            <person name="Priest M."/>
            <person name="Orbach M.J."/>
            <person name="Galgiani J.N."/>
            <person name="Kirkland T.N."/>
            <person name="Cole G.T."/>
            <person name="Birren B.W."/>
            <person name="Henn M.R."/>
            <person name="Taylor J.W."/>
            <person name="Rounsley S.D."/>
        </authorList>
    </citation>
    <scope>GENOME REANNOTATION</scope>
    <source>
        <strain evidence="8">RS</strain>
    </source>
</reference>
<dbReference type="OMA" id="FCDFFMH"/>
<dbReference type="Pfam" id="PF02913">
    <property type="entry name" value="FAD-oxidase_C"/>
    <property type="match status" value="1"/>
</dbReference>
<dbReference type="InterPro" id="IPR036318">
    <property type="entry name" value="FAD-bd_PCMH-like_sf"/>
</dbReference>
<dbReference type="Gene3D" id="3.40.462.10">
    <property type="entry name" value="FAD-linked oxidases, C-terminal domain"/>
    <property type="match status" value="1"/>
</dbReference>
<dbReference type="STRING" id="246410.A0A0E1RZ21"/>
<dbReference type="InParanoid" id="A0A0E1RZ21"/>
<dbReference type="PROSITE" id="PS51387">
    <property type="entry name" value="FAD_PCMH"/>
    <property type="match status" value="1"/>
</dbReference>
<dbReference type="OrthoDB" id="5332616at2759"/>
<dbReference type="Pfam" id="PF01565">
    <property type="entry name" value="FAD_binding_4"/>
    <property type="match status" value="1"/>
</dbReference>
<sequence>MAAYSPLSPFSLALNEKENGMANEVLSTWQTTASRTPTLDILPPGVDAETWTGVLEEFKRILGDKGVLSGHEHRIRYIDPYAEESDEQEKRGSSATLFPVTVEHIQAILKICNEHKIPLWTVSRGKNLGYGGPAARVKGSIILDLQRMRKVIEVNDRYSYYTVEPGVTFFDIYRAIHAQKKNIWCSVPALGWGSVVGNALDRGWGYTPAGDHSNQICGIEVVLADGTIVRTGAGAIDNSPCWPLFRGGYGPTYESMFSQSNFGIVTKLTLWASPSPEGFMACRVDVESEDDLLPLIDGFRDLLLHDVIQNHPLIGNLPREMVKRGQRKDFYDGKDAIPDARLKEIQKQFGIGFWSARFGLYGPKEMIEFNYKRCQEVFDKLPGARLTGKAYYPPEGRKALSPEDIPLAERTVETGTPSLMALKAVEYRGKDGGHISFSPVLPPEGSCALSFYRDAKPLCARYGFDYFGGLHLYPRHLTMINMIYFDRTSDTERANASKLFVELVHLARKHGYSEYRAHIDYMDLVAEQYDFNGCSLRDLNKRIKDTLDPNGILSPGKQGIWPAQYRQQKEEVSDMEKSRKDLQGYQPYAEAIGTTERELNRCACPRSSHPKDCGMRSKTKTLHQIKEDPSR</sequence>
<dbReference type="VEuPathDB" id="FungiDB:CIMG_04864"/>
<evidence type="ECO:0000256" key="4">
    <source>
        <dbReference type="ARBA" id="ARBA00023002"/>
    </source>
</evidence>
<dbReference type="InterPro" id="IPR016164">
    <property type="entry name" value="FAD-linked_Oxase-like_C"/>
</dbReference>
<dbReference type="GO" id="GO:0004458">
    <property type="term" value="F:D-lactate dehydrogenase (cytochrome) activity"/>
    <property type="evidence" value="ECO:0007669"/>
    <property type="project" value="TreeGrafter"/>
</dbReference>
<dbReference type="PANTHER" id="PTHR11748:SF114">
    <property type="entry name" value="ARYL-ALCOHOL OXIDASE VANILLYL-ALCOHOL OXIDASE (AFU_ORTHOLOGUE AFUA_3G09500)-RELATED"/>
    <property type="match status" value="1"/>
</dbReference>
<dbReference type="Gene3D" id="1.10.45.10">
    <property type="entry name" value="Vanillyl-alcohol Oxidase, Chain A, domain 4"/>
    <property type="match status" value="1"/>
</dbReference>
<dbReference type="InterPro" id="IPR016170">
    <property type="entry name" value="Cytok_DH_C_sf"/>
</dbReference>
<evidence type="ECO:0000256" key="3">
    <source>
        <dbReference type="ARBA" id="ARBA00022827"/>
    </source>
</evidence>
<accession>A0A0E1RZ21</accession>
<dbReference type="GO" id="GO:0071949">
    <property type="term" value="F:FAD binding"/>
    <property type="evidence" value="ECO:0007669"/>
    <property type="project" value="InterPro"/>
</dbReference>
<protein>
    <submittedName>
        <fullName evidence="7">Flavoprotein subunit P-cresol methylhydroxylase</fullName>
    </submittedName>
</protein>
<organism evidence="7 8">
    <name type="scientific">Coccidioides immitis (strain RS)</name>
    <name type="common">Valley fever fungus</name>
    <dbReference type="NCBI Taxonomy" id="246410"/>
    <lineage>
        <taxon>Eukaryota</taxon>
        <taxon>Fungi</taxon>
        <taxon>Dikarya</taxon>
        <taxon>Ascomycota</taxon>
        <taxon>Pezizomycotina</taxon>
        <taxon>Eurotiomycetes</taxon>
        <taxon>Eurotiomycetidae</taxon>
        <taxon>Onygenales</taxon>
        <taxon>Onygenaceae</taxon>
        <taxon>Coccidioides</taxon>
    </lineage>
</organism>
<dbReference type="GeneID" id="4562726"/>
<gene>
    <name evidence="7" type="ORF">CIMG_04864</name>
</gene>